<reference evidence="3" key="1">
    <citation type="submission" date="2025-08" db="UniProtKB">
        <authorList>
            <consortium name="RefSeq"/>
        </authorList>
    </citation>
    <scope>IDENTIFICATION</scope>
    <source>
        <tissue evidence="3">Whole sample</tissue>
    </source>
</reference>
<evidence type="ECO:0000256" key="1">
    <source>
        <dbReference type="SAM" id="MobiDB-lite"/>
    </source>
</evidence>
<proteinExistence type="predicted"/>
<gene>
    <name evidence="3" type="primary">LOC111113472</name>
</gene>
<feature type="region of interest" description="Disordered" evidence="1">
    <location>
        <begin position="202"/>
        <end position="257"/>
    </location>
</feature>
<evidence type="ECO:0000313" key="3">
    <source>
        <dbReference type="RefSeq" id="XP_022307475.1"/>
    </source>
</evidence>
<name>A0A8B8BW16_CRAVI</name>
<feature type="compositionally biased region" description="Basic and acidic residues" evidence="1">
    <location>
        <begin position="207"/>
        <end position="221"/>
    </location>
</feature>
<evidence type="ECO:0000313" key="2">
    <source>
        <dbReference type="Proteomes" id="UP000694844"/>
    </source>
</evidence>
<protein>
    <submittedName>
        <fullName evidence="3">Uncharacterized protein LOC111113472</fullName>
    </submittedName>
</protein>
<organism evidence="2 3">
    <name type="scientific">Crassostrea virginica</name>
    <name type="common">Eastern oyster</name>
    <dbReference type="NCBI Taxonomy" id="6565"/>
    <lineage>
        <taxon>Eukaryota</taxon>
        <taxon>Metazoa</taxon>
        <taxon>Spiralia</taxon>
        <taxon>Lophotrochozoa</taxon>
        <taxon>Mollusca</taxon>
        <taxon>Bivalvia</taxon>
        <taxon>Autobranchia</taxon>
        <taxon>Pteriomorphia</taxon>
        <taxon>Ostreida</taxon>
        <taxon>Ostreoidea</taxon>
        <taxon>Ostreidae</taxon>
        <taxon>Crassostrea</taxon>
    </lineage>
</organism>
<dbReference type="AlphaFoldDB" id="A0A8B8BW16"/>
<dbReference type="GeneID" id="111113472"/>
<sequence length="257" mass="29946">MKSEMPMSVFTGDDTQHDRHHHFIKDPEKVYQENYMKYCFGDKYITPEGLEYLQNILDERMCANKLLPGSIFSRYATFCNYSNKKLKQIFIAYPLMGRQYIKFIILKEAVVYLVCQLTGLPYEETDTKCSTTNCLHLVLRTEVQYISEKFRVRFEEVGNPGGVPYDGTPFVILASLEPYNVINQKGSMITVKNDDEKEITRNSSFFKKIETDDTDKTKTSDDPMPEEPITSQQEPRRSNRNRRPPAYLNDHVRVCAK</sequence>
<keyword evidence="2" id="KW-1185">Reference proteome</keyword>
<dbReference type="KEGG" id="cvn:111113472"/>
<accession>A0A8B8BW16</accession>
<dbReference type="Proteomes" id="UP000694844">
    <property type="component" value="Chromosome 9"/>
</dbReference>
<dbReference type="RefSeq" id="XP_022307475.1">
    <property type="nucleotide sequence ID" value="XM_022451767.1"/>
</dbReference>